<feature type="compositionally biased region" description="Basic residues" evidence="6">
    <location>
        <begin position="630"/>
        <end position="643"/>
    </location>
</feature>
<keyword evidence="4" id="KW-0969">Cilium</keyword>
<evidence type="ECO:0000256" key="6">
    <source>
        <dbReference type="SAM" id="MobiDB-lite"/>
    </source>
</evidence>
<dbReference type="PANTHER" id="PTHR45973">
    <property type="entry name" value="PROTEIN PHOSPHATASE 1 REGULATORY SUBUNIT SDS22-RELATED"/>
    <property type="match status" value="1"/>
</dbReference>
<dbReference type="GO" id="GO:0005930">
    <property type="term" value="C:axoneme"/>
    <property type="evidence" value="ECO:0007669"/>
    <property type="project" value="UniProtKB-SubCell"/>
</dbReference>
<feature type="compositionally biased region" description="Low complexity" evidence="6">
    <location>
        <begin position="387"/>
        <end position="398"/>
    </location>
</feature>
<accession>A0AAX4P1U6</accession>
<evidence type="ECO:0000256" key="2">
    <source>
        <dbReference type="ARBA" id="ARBA00022614"/>
    </source>
</evidence>
<feature type="compositionally biased region" description="Pro residues" evidence="6">
    <location>
        <begin position="349"/>
        <end position="358"/>
    </location>
</feature>
<dbReference type="EMBL" id="CP151502">
    <property type="protein sequence ID" value="WZN59716.1"/>
    <property type="molecule type" value="Genomic_DNA"/>
</dbReference>
<dbReference type="Proteomes" id="UP001472866">
    <property type="component" value="Chromosome 02"/>
</dbReference>
<dbReference type="SMART" id="SM00369">
    <property type="entry name" value="LRR_TYP"/>
    <property type="match status" value="3"/>
</dbReference>
<keyword evidence="3" id="KW-0677">Repeat</keyword>
<dbReference type="SUPFAM" id="SSF52058">
    <property type="entry name" value="L domain-like"/>
    <property type="match status" value="1"/>
</dbReference>
<dbReference type="InterPro" id="IPR003591">
    <property type="entry name" value="Leu-rich_rpt_typical-subtyp"/>
</dbReference>
<feature type="region of interest" description="Disordered" evidence="6">
    <location>
        <begin position="478"/>
        <end position="643"/>
    </location>
</feature>
<evidence type="ECO:0000313" key="8">
    <source>
        <dbReference type="Proteomes" id="UP001472866"/>
    </source>
</evidence>
<comment type="subcellular location">
    <subcellularLocation>
        <location evidence="1">Cytoplasm</location>
        <location evidence="1">Cytoskeleton</location>
        <location evidence="1">Cilium axoneme</location>
    </subcellularLocation>
</comment>
<dbReference type="Gene3D" id="3.80.10.10">
    <property type="entry name" value="Ribonuclease Inhibitor"/>
    <property type="match status" value="2"/>
</dbReference>
<evidence type="ECO:0000313" key="7">
    <source>
        <dbReference type="EMBL" id="WZN59716.1"/>
    </source>
</evidence>
<keyword evidence="8" id="KW-1185">Reference proteome</keyword>
<dbReference type="Pfam" id="PF12799">
    <property type="entry name" value="LRR_4"/>
    <property type="match status" value="2"/>
</dbReference>
<dbReference type="PROSITE" id="PS51450">
    <property type="entry name" value="LRR"/>
    <property type="match status" value="6"/>
</dbReference>
<gene>
    <name evidence="7" type="ORF">HKI87_02g12420</name>
</gene>
<name>A0AAX4P1U6_9CHLO</name>
<proteinExistence type="predicted"/>
<sequence>MGEAGRPARATASSRPGPPTRGGGGGEDDGAEKGVELTRALILDETREEPEKATSLEFHNRQIRDTGVLEECTRLRRLDLSFNLIGSLSSMRYLKNLRELRLYNNNLESLHGVHHLTNLQVLSVDSNKLSRLEGLAGLKFLHELSAAFNELGEIEVGSLPATLRTLDLSSNGIERLRGLEGLGKLEQLSVCDNELTDLKGLPVSPCQLKELQASGNQIRSLRGLEKYADHLDVLRLEDNKIASLAGLTRALNVVTEVFLSGNRLETLEGARNFPECEILDLGKNRVCDPDAVAELAELEELRDLKLEGNPMAAGDAAAYRSGVLERLEQVECLDDEDVESRMSRAAAPAPAPAPPPGGKPAGKPGASGARPPTPRRRSLGTARVVQAPADPRAPGARPMSARAGGGSRLLTATQYETETRAFEEQVHGYQSAMTKLFREMRKNLELPMEEVASMVKASEGEGMTDSLPEPPVIGAVRQEHSQGRDTLARSADPIAREESGNAEELVGASRRVEPPQEQQQEQQQEQRVLAVEEEEKEQEEEFGAPGDVSGSNYDFLVAEDDDPPVRTRAAGEDDEARAKEANYKGFRVPPRPLSARKSAANKKVERPSSGGAPKKKSASLSSTGNTTVRKVSRLKVTSKFKPR</sequence>
<feature type="region of interest" description="Disordered" evidence="6">
    <location>
        <begin position="336"/>
        <end position="404"/>
    </location>
</feature>
<keyword evidence="2" id="KW-0433">Leucine-rich repeat</keyword>
<feature type="compositionally biased region" description="Acidic residues" evidence="6">
    <location>
        <begin position="531"/>
        <end position="542"/>
    </location>
</feature>
<keyword evidence="5" id="KW-0966">Cell projection</keyword>
<feature type="compositionally biased region" description="Basic and acidic residues" evidence="6">
    <location>
        <begin position="563"/>
        <end position="582"/>
    </location>
</feature>
<feature type="compositionally biased region" description="Low complexity" evidence="6">
    <location>
        <begin position="515"/>
        <end position="529"/>
    </location>
</feature>
<dbReference type="Pfam" id="PF14580">
    <property type="entry name" value="LRR_9"/>
    <property type="match status" value="1"/>
</dbReference>
<protein>
    <submittedName>
        <fullName evidence="7">L domain-containing protein</fullName>
    </submittedName>
</protein>
<feature type="compositionally biased region" description="Basic and acidic residues" evidence="6">
    <location>
        <begin position="478"/>
        <end position="487"/>
    </location>
</feature>
<organism evidence="7 8">
    <name type="scientific">Chloropicon roscoffensis</name>
    <dbReference type="NCBI Taxonomy" id="1461544"/>
    <lineage>
        <taxon>Eukaryota</taxon>
        <taxon>Viridiplantae</taxon>
        <taxon>Chlorophyta</taxon>
        <taxon>Chloropicophyceae</taxon>
        <taxon>Chloropicales</taxon>
        <taxon>Chloropicaceae</taxon>
        <taxon>Chloropicon</taxon>
    </lineage>
</organism>
<dbReference type="InterPro" id="IPR001611">
    <property type="entry name" value="Leu-rich_rpt"/>
</dbReference>
<evidence type="ECO:0000256" key="5">
    <source>
        <dbReference type="ARBA" id="ARBA00023273"/>
    </source>
</evidence>
<evidence type="ECO:0000256" key="1">
    <source>
        <dbReference type="ARBA" id="ARBA00004430"/>
    </source>
</evidence>
<dbReference type="InterPro" id="IPR050576">
    <property type="entry name" value="Cilia_flagella_integrity"/>
</dbReference>
<feature type="compositionally biased region" description="Low complexity" evidence="6">
    <location>
        <begin position="607"/>
        <end position="622"/>
    </location>
</feature>
<dbReference type="InterPro" id="IPR025875">
    <property type="entry name" value="Leu-rich_rpt_4"/>
</dbReference>
<dbReference type="PANTHER" id="PTHR45973:SF9">
    <property type="entry name" value="LEUCINE-RICH REPEAT-CONTAINING PROTEIN 46"/>
    <property type="match status" value="1"/>
</dbReference>
<feature type="region of interest" description="Disordered" evidence="6">
    <location>
        <begin position="1"/>
        <end position="34"/>
    </location>
</feature>
<reference evidence="7 8" key="1">
    <citation type="submission" date="2024-03" db="EMBL/GenBank/DDBJ databases">
        <title>Complete genome sequence of the green alga Chloropicon roscoffensis RCC1871.</title>
        <authorList>
            <person name="Lemieux C."/>
            <person name="Pombert J.-F."/>
            <person name="Otis C."/>
            <person name="Turmel M."/>
        </authorList>
    </citation>
    <scope>NUCLEOTIDE SEQUENCE [LARGE SCALE GENOMIC DNA]</scope>
    <source>
        <strain evidence="7 8">RCC1871</strain>
    </source>
</reference>
<dbReference type="SMART" id="SM00365">
    <property type="entry name" value="LRR_SD22"/>
    <property type="match status" value="8"/>
</dbReference>
<dbReference type="InterPro" id="IPR032675">
    <property type="entry name" value="LRR_dom_sf"/>
</dbReference>
<feature type="compositionally biased region" description="Low complexity" evidence="6">
    <location>
        <begin position="361"/>
        <end position="370"/>
    </location>
</feature>
<evidence type="ECO:0000256" key="3">
    <source>
        <dbReference type="ARBA" id="ARBA00022737"/>
    </source>
</evidence>
<dbReference type="AlphaFoldDB" id="A0AAX4P1U6"/>
<evidence type="ECO:0000256" key="4">
    <source>
        <dbReference type="ARBA" id="ARBA00023069"/>
    </source>
</evidence>